<dbReference type="Proteomes" id="UP000095280">
    <property type="component" value="Unplaced"/>
</dbReference>
<evidence type="ECO:0000313" key="2">
    <source>
        <dbReference type="WBParaSite" id="maker-uti_cns_0002420-snap-gene-0.9-mRNA-1"/>
    </source>
</evidence>
<dbReference type="CDD" id="cd00742">
    <property type="entry name" value="FABP"/>
    <property type="match status" value="1"/>
</dbReference>
<dbReference type="WBParaSite" id="maker-uti_cns_0002420-snap-gene-0.9-mRNA-1">
    <property type="protein sequence ID" value="maker-uti_cns_0002420-snap-gene-0.9-mRNA-1"/>
    <property type="gene ID" value="maker-uti_cns_0002420-snap-gene-0.9"/>
</dbReference>
<organism evidence="1 2">
    <name type="scientific">Macrostomum lignano</name>
    <dbReference type="NCBI Taxonomy" id="282301"/>
    <lineage>
        <taxon>Eukaryota</taxon>
        <taxon>Metazoa</taxon>
        <taxon>Spiralia</taxon>
        <taxon>Lophotrochozoa</taxon>
        <taxon>Platyhelminthes</taxon>
        <taxon>Rhabditophora</taxon>
        <taxon>Macrostomorpha</taxon>
        <taxon>Macrostomida</taxon>
        <taxon>Macrostomidae</taxon>
        <taxon>Macrostomum</taxon>
    </lineage>
</organism>
<dbReference type="GO" id="GO:0008289">
    <property type="term" value="F:lipid binding"/>
    <property type="evidence" value="ECO:0007669"/>
    <property type="project" value="UniProtKB-KW"/>
</dbReference>
<accession>A0A1I8GN81</accession>
<dbReference type="PRINTS" id="PR00178">
    <property type="entry name" value="FATTYACIDBP"/>
</dbReference>
<name>A0A1I8GN81_9PLAT</name>
<dbReference type="SMR" id="A0A1I8GN81"/>
<dbReference type="AlphaFoldDB" id="A0A1I8GN81"/>
<keyword evidence="1" id="KW-1185">Reference proteome</keyword>
<proteinExistence type="predicted"/>
<reference evidence="2" key="1">
    <citation type="submission" date="2016-11" db="UniProtKB">
        <authorList>
            <consortium name="WormBaseParasite"/>
        </authorList>
    </citation>
    <scope>IDENTIFICATION</scope>
</reference>
<dbReference type="SUPFAM" id="SSF50814">
    <property type="entry name" value="Lipocalins"/>
    <property type="match status" value="1"/>
</dbReference>
<protein>
    <submittedName>
        <fullName evidence="2">FABP domain-containing protein</fullName>
    </submittedName>
</protein>
<dbReference type="Gene3D" id="2.40.128.20">
    <property type="match status" value="1"/>
</dbReference>
<sequence>MAENVALFGKWESYRSENIKAVMEKAGAPWLAQKMSEKANPTMTIERMDDKRIRIATKVMLSSMEQELTLGSICRFKPPQGSEQDCIAEWEDGRLVIYIAKPGSDPKSGDTKQIREILDNGEMLMTMQSGDVKGQRWFKKH</sequence>
<dbReference type="InterPro" id="IPR000463">
    <property type="entry name" value="Fatty_acid-bd"/>
</dbReference>
<evidence type="ECO:0000313" key="1">
    <source>
        <dbReference type="Proteomes" id="UP000095280"/>
    </source>
</evidence>
<dbReference type="InterPro" id="IPR012674">
    <property type="entry name" value="Calycin"/>
</dbReference>